<dbReference type="AlphaFoldDB" id="A0A8T3B4Q3"/>
<evidence type="ECO:0000313" key="1">
    <source>
        <dbReference type="EMBL" id="KAI0503985.1"/>
    </source>
</evidence>
<comment type="caution">
    <text evidence="1">The sequence shown here is derived from an EMBL/GenBank/DDBJ whole genome shotgun (WGS) entry which is preliminary data.</text>
</comment>
<dbReference type="Pfam" id="PF14223">
    <property type="entry name" value="Retrotran_gag_2"/>
    <property type="match status" value="1"/>
</dbReference>
<dbReference type="OrthoDB" id="97058at2759"/>
<accession>A0A8T3B4Q3</accession>
<evidence type="ECO:0000313" key="2">
    <source>
        <dbReference type="Proteomes" id="UP000829196"/>
    </source>
</evidence>
<reference evidence="1" key="1">
    <citation type="journal article" date="2022" name="Front. Genet.">
        <title>Chromosome-Scale Assembly of the Dendrobium nobile Genome Provides Insights Into the Molecular Mechanism of the Biosynthesis of the Medicinal Active Ingredient of Dendrobium.</title>
        <authorList>
            <person name="Xu Q."/>
            <person name="Niu S.-C."/>
            <person name="Li K.-L."/>
            <person name="Zheng P.-J."/>
            <person name="Zhang X.-J."/>
            <person name="Jia Y."/>
            <person name="Liu Y."/>
            <person name="Niu Y.-X."/>
            <person name="Yu L.-H."/>
            <person name="Chen D.-F."/>
            <person name="Zhang G.-Q."/>
        </authorList>
    </citation>
    <scope>NUCLEOTIDE SEQUENCE</scope>
    <source>
        <tissue evidence="1">Leaf</tissue>
    </source>
</reference>
<dbReference type="PANTHER" id="PTHR34676">
    <property type="entry name" value="DUF4219 DOMAIN-CONTAINING PROTEIN-RELATED"/>
    <property type="match status" value="1"/>
</dbReference>
<dbReference type="Proteomes" id="UP000829196">
    <property type="component" value="Unassembled WGS sequence"/>
</dbReference>
<dbReference type="EMBL" id="JAGYWB010000011">
    <property type="protein sequence ID" value="KAI0503985.1"/>
    <property type="molecule type" value="Genomic_DNA"/>
</dbReference>
<dbReference type="PANTHER" id="PTHR34676:SF8">
    <property type="entry name" value="TRANSMEMBRANE PROTEIN"/>
    <property type="match status" value="1"/>
</dbReference>
<sequence>MYISTYQSGKEILDRLYITYEGTNKVKQSKLNIILHDYKLFCMKPNESINDMYTYFTQIDTSLHALGRELMNAKKVNKILRYLHSAYDAKITAIIKSKDLNLHSIDYLLGSLITYEQGMAQSQIDVGEKRKKRNIALKVDDSESEQS</sequence>
<gene>
    <name evidence="1" type="ORF">KFK09_014932</name>
</gene>
<organism evidence="1 2">
    <name type="scientific">Dendrobium nobile</name>
    <name type="common">Orchid</name>
    <dbReference type="NCBI Taxonomy" id="94219"/>
    <lineage>
        <taxon>Eukaryota</taxon>
        <taxon>Viridiplantae</taxon>
        <taxon>Streptophyta</taxon>
        <taxon>Embryophyta</taxon>
        <taxon>Tracheophyta</taxon>
        <taxon>Spermatophyta</taxon>
        <taxon>Magnoliopsida</taxon>
        <taxon>Liliopsida</taxon>
        <taxon>Asparagales</taxon>
        <taxon>Orchidaceae</taxon>
        <taxon>Epidendroideae</taxon>
        <taxon>Malaxideae</taxon>
        <taxon>Dendrobiinae</taxon>
        <taxon>Dendrobium</taxon>
    </lineage>
</organism>
<name>A0A8T3B4Q3_DENNO</name>
<evidence type="ECO:0008006" key="3">
    <source>
        <dbReference type="Google" id="ProtNLM"/>
    </source>
</evidence>
<proteinExistence type="predicted"/>
<protein>
    <recommendedName>
        <fullName evidence="3">UBN2 domain-containing protein</fullName>
    </recommendedName>
</protein>
<keyword evidence="2" id="KW-1185">Reference proteome</keyword>